<evidence type="ECO:0000313" key="3">
    <source>
        <dbReference type="EMBL" id="GAG97996.1"/>
    </source>
</evidence>
<protein>
    <recommendedName>
        <fullName evidence="2">NADH-quinone oxidoreductase subunit D domain-containing protein</fullName>
    </recommendedName>
</protein>
<feature type="domain" description="NADH-quinone oxidoreductase subunit D" evidence="2">
    <location>
        <begin position="1"/>
        <end position="118"/>
    </location>
</feature>
<evidence type="ECO:0000256" key="1">
    <source>
        <dbReference type="ARBA" id="ARBA00023002"/>
    </source>
</evidence>
<dbReference type="InterPro" id="IPR052197">
    <property type="entry name" value="ComplexI_49kDa-like"/>
</dbReference>
<dbReference type="Pfam" id="PF00346">
    <property type="entry name" value="Complex1_49kDa"/>
    <property type="match status" value="1"/>
</dbReference>
<dbReference type="Gene3D" id="1.10.645.10">
    <property type="entry name" value="Cytochrome-c3 Hydrogenase, chain B"/>
    <property type="match status" value="1"/>
</dbReference>
<dbReference type="GO" id="GO:0048038">
    <property type="term" value="F:quinone binding"/>
    <property type="evidence" value="ECO:0007669"/>
    <property type="project" value="InterPro"/>
</dbReference>
<dbReference type="SUPFAM" id="SSF56762">
    <property type="entry name" value="HydB/Nqo4-like"/>
    <property type="match status" value="1"/>
</dbReference>
<proteinExistence type="predicted"/>
<reference evidence="3" key="1">
    <citation type="journal article" date="2014" name="Front. Microbiol.">
        <title>High frequency of phylogenetically diverse reductive dehalogenase-homologous genes in deep subseafloor sedimentary metagenomes.</title>
        <authorList>
            <person name="Kawai M."/>
            <person name="Futagami T."/>
            <person name="Toyoda A."/>
            <person name="Takaki Y."/>
            <person name="Nishi S."/>
            <person name="Hori S."/>
            <person name="Arai W."/>
            <person name="Tsubouchi T."/>
            <person name="Morono Y."/>
            <person name="Uchiyama I."/>
            <person name="Ito T."/>
            <person name="Fujiyama A."/>
            <person name="Inagaki F."/>
            <person name="Takami H."/>
        </authorList>
    </citation>
    <scope>NUCLEOTIDE SEQUENCE</scope>
    <source>
        <strain evidence="3">Expedition CK06-06</strain>
    </source>
</reference>
<sequence>YSRIQVRLWELKNSVSIIKGAIDYLKNDTTKIEVIDLANVKLIADEIGISVVEAPQGELVYILKTSDRPGIDNLGSVSIQTPSMNNFFALKNFILPNCDLKDFPLIVHSMDLCFNCIDL</sequence>
<keyword evidence="1" id="KW-0560">Oxidoreductase</keyword>
<dbReference type="InterPro" id="IPR029014">
    <property type="entry name" value="NiFe-Hase_large"/>
</dbReference>
<dbReference type="GO" id="GO:0016651">
    <property type="term" value="F:oxidoreductase activity, acting on NAD(P)H"/>
    <property type="evidence" value="ECO:0007669"/>
    <property type="project" value="InterPro"/>
</dbReference>
<dbReference type="AlphaFoldDB" id="X1DNK9"/>
<evidence type="ECO:0000259" key="2">
    <source>
        <dbReference type="Pfam" id="PF00346"/>
    </source>
</evidence>
<accession>X1DNK9</accession>
<dbReference type="GO" id="GO:0051287">
    <property type="term" value="F:NAD binding"/>
    <property type="evidence" value="ECO:0007669"/>
    <property type="project" value="InterPro"/>
</dbReference>
<organism evidence="3">
    <name type="scientific">marine sediment metagenome</name>
    <dbReference type="NCBI Taxonomy" id="412755"/>
    <lineage>
        <taxon>unclassified sequences</taxon>
        <taxon>metagenomes</taxon>
        <taxon>ecological metagenomes</taxon>
    </lineage>
</organism>
<dbReference type="PANTHER" id="PTHR43485">
    <property type="entry name" value="HYDROGENASE-4 COMPONENT G"/>
    <property type="match status" value="1"/>
</dbReference>
<dbReference type="PANTHER" id="PTHR43485:SF1">
    <property type="entry name" value="FORMATE HYDROGENLYASE SUBUNIT 5-RELATED"/>
    <property type="match status" value="1"/>
</dbReference>
<dbReference type="InterPro" id="IPR001135">
    <property type="entry name" value="NADH_Q_OxRdtase_suD"/>
</dbReference>
<gene>
    <name evidence="3" type="ORF">S01H4_51261</name>
</gene>
<feature type="non-terminal residue" evidence="3">
    <location>
        <position position="1"/>
    </location>
</feature>
<name>X1DNK9_9ZZZZ</name>
<comment type="caution">
    <text evidence="3">The sequence shown here is derived from an EMBL/GenBank/DDBJ whole genome shotgun (WGS) entry which is preliminary data.</text>
</comment>
<dbReference type="EMBL" id="BART01029171">
    <property type="protein sequence ID" value="GAG97996.1"/>
    <property type="molecule type" value="Genomic_DNA"/>
</dbReference>